<dbReference type="GO" id="GO:0016301">
    <property type="term" value="F:kinase activity"/>
    <property type="evidence" value="ECO:0007669"/>
    <property type="project" value="UniProtKB-KW"/>
</dbReference>
<dbReference type="InterPro" id="IPR018485">
    <property type="entry name" value="FGGY_C"/>
</dbReference>
<gene>
    <name evidence="4" type="ORF">DFP99_0682</name>
</gene>
<dbReference type="Proteomes" id="UP000254912">
    <property type="component" value="Unassembled WGS sequence"/>
</dbReference>
<accession>A0A288Q900</accession>
<dbReference type="Pfam" id="PF00370">
    <property type="entry name" value="FGGY_N"/>
    <property type="match status" value="1"/>
</dbReference>
<dbReference type="InterPro" id="IPR018484">
    <property type="entry name" value="FGGY_N"/>
</dbReference>
<dbReference type="GO" id="GO:0005975">
    <property type="term" value="P:carbohydrate metabolic process"/>
    <property type="evidence" value="ECO:0007669"/>
    <property type="project" value="InterPro"/>
</dbReference>
<dbReference type="PANTHER" id="PTHR43095">
    <property type="entry name" value="SUGAR KINASE"/>
    <property type="match status" value="1"/>
</dbReference>
<dbReference type="Gene3D" id="3.30.420.40">
    <property type="match status" value="2"/>
</dbReference>
<dbReference type="SUPFAM" id="SSF53067">
    <property type="entry name" value="Actin-like ATPase domain"/>
    <property type="match status" value="2"/>
</dbReference>
<comment type="similarity">
    <text evidence="1">Belongs to the FGGY kinase family.</text>
</comment>
<dbReference type="InterPro" id="IPR050406">
    <property type="entry name" value="FGGY_Carb_Kinase"/>
</dbReference>
<dbReference type="InterPro" id="IPR043129">
    <property type="entry name" value="ATPase_NBD"/>
</dbReference>
<proteinExistence type="inferred from homology"/>
<evidence type="ECO:0000313" key="4">
    <source>
        <dbReference type="EMBL" id="RDL12247.1"/>
    </source>
</evidence>
<evidence type="ECO:0000313" key="5">
    <source>
        <dbReference type="Proteomes" id="UP000254912"/>
    </source>
</evidence>
<organism evidence="4 5">
    <name type="scientific">Weissella soli</name>
    <dbReference type="NCBI Taxonomy" id="155866"/>
    <lineage>
        <taxon>Bacteria</taxon>
        <taxon>Bacillati</taxon>
        <taxon>Bacillota</taxon>
        <taxon>Bacilli</taxon>
        <taxon>Lactobacillales</taxon>
        <taxon>Lactobacillaceae</taxon>
        <taxon>Weissella</taxon>
    </lineage>
</organism>
<sequence length="531" mass="58038">MSELAKHDIETGQTSLGVEFGSTRIKAVLIDSKYSPIAQGMFEWENQLENGIWTYPEELIWEGLQTAYAEMAAEVKRTYHTELKTIGSIGFSAMMHGYMPFNAEGKLLVPFRTWRNSITEQASVELTSLFNFNIPQRWSIAHLYQAILNQEQHVKDIDFITTLAGYVHWKVSGEKVLGIGDASGVFPIDMHTKNYDQSMVERFDKLRSVQQYHWQLSDILPKVLAAGETAGVLTAAGARLLDPSGTLQAGARLAAPEGDAGTGMVATNAVRVHTGNVSAGTSAFVMIVMDKPLSKWHSDIDIVTTPTGELVAMVHANNSSSDINAWAKLFKEFADLLGVNISTNELYAKLFNTILGADADADGLLTYGYYSGENITHMSEGRPLLARQPDSNFTIGNLMRANLYSAFGAMKIGLEILADEQVETDSIVAAGGIFKTPVVAQKILAAVMEAPVTVMKTAGEGGPWGMAILAAYANGKSDQALEDFLDREVFVDQESTTIFPDKRDIDGFNVFMDRYKAGLPIEAHAVLTLNN</sequence>
<keyword evidence="3 4" id="KW-0418">Kinase</keyword>
<keyword evidence="2" id="KW-0808">Transferase</keyword>
<keyword evidence="5" id="KW-1185">Reference proteome</keyword>
<reference evidence="4 5" key="1">
    <citation type="submission" date="2018-07" db="EMBL/GenBank/DDBJ databases">
        <title>Genomic Encyclopedia of Type Strains, Phase III (KMG-III): the genomes of soil and plant-associated and newly described type strains.</title>
        <authorList>
            <person name="Whitman W."/>
        </authorList>
    </citation>
    <scope>NUCLEOTIDE SEQUENCE [LARGE SCALE GENOMIC DNA]</scope>
    <source>
        <strain evidence="4 5">CECT 7031</strain>
    </source>
</reference>
<evidence type="ECO:0000256" key="1">
    <source>
        <dbReference type="ARBA" id="ARBA00009156"/>
    </source>
</evidence>
<dbReference type="PANTHER" id="PTHR43095:SF5">
    <property type="entry name" value="XYLULOSE KINASE"/>
    <property type="match status" value="1"/>
</dbReference>
<dbReference type="RefSeq" id="WP_070230293.1">
    <property type="nucleotide sequence ID" value="NZ_BJYO01000002.1"/>
</dbReference>
<protein>
    <submittedName>
        <fullName evidence="4">L-ribulokinase</fullName>
    </submittedName>
</protein>
<dbReference type="AlphaFoldDB" id="A0A288Q900"/>
<comment type="caution">
    <text evidence="4">The sequence shown here is derived from an EMBL/GenBank/DDBJ whole genome shotgun (WGS) entry which is preliminary data.</text>
</comment>
<dbReference type="EMBL" id="QRAS01000001">
    <property type="protein sequence ID" value="RDL12247.1"/>
    <property type="molecule type" value="Genomic_DNA"/>
</dbReference>
<name>A0A288Q900_9LACO</name>
<dbReference type="Pfam" id="PF02782">
    <property type="entry name" value="FGGY_C"/>
    <property type="match status" value="1"/>
</dbReference>
<dbReference type="KEGG" id="wso:WSWS_01053"/>
<dbReference type="CDD" id="cd07809">
    <property type="entry name" value="ASKHA_NBD_FGGY_BaXK-like"/>
    <property type="match status" value="1"/>
</dbReference>
<evidence type="ECO:0000256" key="3">
    <source>
        <dbReference type="ARBA" id="ARBA00022777"/>
    </source>
</evidence>
<evidence type="ECO:0000256" key="2">
    <source>
        <dbReference type="ARBA" id="ARBA00022679"/>
    </source>
</evidence>
<dbReference type="GeneID" id="94546243"/>